<dbReference type="PANTHER" id="PTHR43194:SF2">
    <property type="entry name" value="PEROXISOMAL MEMBRANE PROTEIN LPX1"/>
    <property type="match status" value="1"/>
</dbReference>
<accession>A0ABW0RSG1</accession>
<dbReference type="InterPro" id="IPR050228">
    <property type="entry name" value="Carboxylesterase_BioH"/>
</dbReference>
<feature type="signal peptide" evidence="1">
    <location>
        <begin position="1"/>
        <end position="23"/>
    </location>
</feature>
<reference evidence="4" key="1">
    <citation type="journal article" date="2019" name="Int. J. Syst. Evol. Microbiol.">
        <title>The Global Catalogue of Microorganisms (GCM) 10K type strain sequencing project: providing services to taxonomists for standard genome sequencing and annotation.</title>
        <authorList>
            <consortium name="The Broad Institute Genomics Platform"/>
            <consortium name="The Broad Institute Genome Sequencing Center for Infectious Disease"/>
            <person name="Wu L."/>
            <person name="Ma J."/>
        </authorList>
    </citation>
    <scope>NUCLEOTIDE SEQUENCE [LARGE SCALE GENOMIC DNA]</scope>
    <source>
        <strain evidence="4">CGMCC 4.5798</strain>
    </source>
</reference>
<dbReference type="Pfam" id="PF00561">
    <property type="entry name" value="Abhydrolase_1"/>
    <property type="match status" value="1"/>
</dbReference>
<protein>
    <submittedName>
        <fullName evidence="3">Alpha/beta fold hydrolase</fullName>
    </submittedName>
</protein>
<keyword evidence="3" id="KW-0378">Hydrolase</keyword>
<dbReference type="PRINTS" id="PR00111">
    <property type="entry name" value="ABHYDROLASE"/>
</dbReference>
<name>A0ABW0RSG1_9BURK</name>
<dbReference type="Gene3D" id="3.40.50.1820">
    <property type="entry name" value="alpha/beta hydrolase"/>
    <property type="match status" value="1"/>
</dbReference>
<dbReference type="EMBL" id="JBHSMZ010000001">
    <property type="protein sequence ID" value="MFC5547541.1"/>
    <property type="molecule type" value="Genomic_DNA"/>
</dbReference>
<evidence type="ECO:0000313" key="3">
    <source>
        <dbReference type="EMBL" id="MFC5547541.1"/>
    </source>
</evidence>
<dbReference type="RefSeq" id="WP_379767011.1">
    <property type="nucleotide sequence ID" value="NZ_JBHSMZ010000001.1"/>
</dbReference>
<evidence type="ECO:0000256" key="1">
    <source>
        <dbReference type="SAM" id="SignalP"/>
    </source>
</evidence>
<feature type="chain" id="PRO_5045457022" evidence="1">
    <location>
        <begin position="24"/>
        <end position="334"/>
    </location>
</feature>
<keyword evidence="4" id="KW-1185">Reference proteome</keyword>
<keyword evidence="1" id="KW-0732">Signal</keyword>
<dbReference type="GO" id="GO:0016787">
    <property type="term" value="F:hydrolase activity"/>
    <property type="evidence" value="ECO:0007669"/>
    <property type="project" value="UniProtKB-KW"/>
</dbReference>
<dbReference type="SUPFAM" id="SSF53474">
    <property type="entry name" value="alpha/beta-Hydrolases"/>
    <property type="match status" value="1"/>
</dbReference>
<dbReference type="InterPro" id="IPR000073">
    <property type="entry name" value="AB_hydrolase_1"/>
</dbReference>
<evidence type="ECO:0000259" key="2">
    <source>
        <dbReference type="Pfam" id="PF00561"/>
    </source>
</evidence>
<sequence length="334" mass="35375">MNKRLTGLAVLALIGGWSSASYAASAAQWASAGAFAKPHQLVDIGGRKMNLYCSGRGATTVVFDSPSGQAGWNWFKVQPAVARHTRACVFDRAGFGFSDPAKRPNTAENVAEDLHKLLAAAGIKPPYVLVGNSLGGANVQVYAYRYPAEVKGLVLAEPAHEDDVSRLDKASQGNLKKVLAMGEQQNAYCLAAADKGFKPGSEEQANCIGKPADDYGPVLGAAVQSATAKPAYWRAVVDEGKAMDATGEQLRKRRRPFGDLPVLVLTRGVSPYAVPGKPQSALNKAFEDENFAIQKEIAALSTRGKQRVVAGAGHIVHADKPEAVIEAVLEVLKP</sequence>
<evidence type="ECO:0000313" key="4">
    <source>
        <dbReference type="Proteomes" id="UP001596086"/>
    </source>
</evidence>
<dbReference type="PANTHER" id="PTHR43194">
    <property type="entry name" value="HYDROLASE ALPHA/BETA FOLD FAMILY"/>
    <property type="match status" value="1"/>
</dbReference>
<proteinExistence type="predicted"/>
<feature type="domain" description="AB hydrolase-1" evidence="2">
    <location>
        <begin position="70"/>
        <end position="187"/>
    </location>
</feature>
<dbReference type="InterPro" id="IPR029058">
    <property type="entry name" value="AB_hydrolase_fold"/>
</dbReference>
<gene>
    <name evidence="3" type="ORF">ACFPO9_03310</name>
</gene>
<organism evidence="3 4">
    <name type="scientific">Massilia aerilata</name>
    <dbReference type="NCBI Taxonomy" id="453817"/>
    <lineage>
        <taxon>Bacteria</taxon>
        <taxon>Pseudomonadati</taxon>
        <taxon>Pseudomonadota</taxon>
        <taxon>Betaproteobacteria</taxon>
        <taxon>Burkholderiales</taxon>
        <taxon>Oxalobacteraceae</taxon>
        <taxon>Telluria group</taxon>
        <taxon>Massilia</taxon>
    </lineage>
</organism>
<comment type="caution">
    <text evidence="3">The sequence shown here is derived from an EMBL/GenBank/DDBJ whole genome shotgun (WGS) entry which is preliminary data.</text>
</comment>
<dbReference type="Proteomes" id="UP001596086">
    <property type="component" value="Unassembled WGS sequence"/>
</dbReference>